<dbReference type="InterPro" id="IPR005814">
    <property type="entry name" value="Aminotrans_3"/>
</dbReference>
<dbReference type="InterPro" id="IPR015421">
    <property type="entry name" value="PyrdxlP-dep_Trfase_major"/>
</dbReference>
<dbReference type="PANTHER" id="PTHR45688:SF13">
    <property type="entry name" value="ALANINE--GLYOXYLATE AMINOTRANSFERASE 2-LIKE"/>
    <property type="match status" value="1"/>
</dbReference>
<evidence type="ECO:0000313" key="6">
    <source>
        <dbReference type="Proteomes" id="UP000245680"/>
    </source>
</evidence>
<reference evidence="5 6" key="1">
    <citation type="submission" date="2018-05" db="EMBL/GenBank/DDBJ databases">
        <title>Rhodobacteraceae gen. nov., sp. nov. isolated from sea water.</title>
        <authorList>
            <person name="Ren Y."/>
        </authorList>
    </citation>
    <scope>NUCLEOTIDE SEQUENCE [LARGE SCALE GENOMIC DNA]</scope>
    <source>
        <strain evidence="5 6">TG-679</strain>
    </source>
</reference>
<sequence length="450" mass="46219">MTGRDADGEAEQANGDRGDPCGAVGGVAAMQARRAALLGPAYRLFYDRPLHLVRGDGVWLFDAQGAAYLDGYNNVASVGHCHPHVVSAIAAQAGRLATHTRYLHDGPLDLAARLLDSLPEPLGHMMFTCTGSEANDLAFRIAQSATGGRGVVVTQTAYHGVTEAAAAFSPALRLPGGLPAHVRVVPAPLDGPDPAGRFAADVAAAFADLGRAGVGPAMFLCDSIFASDGVVDGPPGLLRGAAEAARAVGALYVADEVQAGFGRTGEGMWGFTRHGVQPDIVTMGKPMGNGYPVAGLAVRPEHIARFGRDVRYFNTFGGNPVAMAAAGAVLDVIAREELIANAAATGAHLRARLRDVQAGHPVLGAVRGAGLFAGVDVVTPDGSARPDPQNAAAIVNAMRASGVLISTSGLDGNVLKIRPPLVFRPEHADRLVAALEQALHGGTRGHGTPE</sequence>
<keyword evidence="3 4" id="KW-0663">Pyridoxal phosphate</keyword>
<name>A0A2V2L7P5_9RHOB</name>
<keyword evidence="6" id="KW-1185">Reference proteome</keyword>
<gene>
    <name evidence="5" type="ORF">DKT77_15195</name>
</gene>
<evidence type="ECO:0000256" key="2">
    <source>
        <dbReference type="ARBA" id="ARBA00008954"/>
    </source>
</evidence>
<dbReference type="EMBL" id="QGKU01000048">
    <property type="protein sequence ID" value="PWR01488.1"/>
    <property type="molecule type" value="Genomic_DNA"/>
</dbReference>
<dbReference type="Proteomes" id="UP000245680">
    <property type="component" value="Unassembled WGS sequence"/>
</dbReference>
<dbReference type="InterPro" id="IPR015422">
    <property type="entry name" value="PyrdxlP-dep_Trfase_small"/>
</dbReference>
<protein>
    <submittedName>
        <fullName evidence="5">Aspartate aminotransferase family protein</fullName>
    </submittedName>
</protein>
<organism evidence="5 6">
    <name type="scientific">Meridianimarinicoccus roseus</name>
    <dbReference type="NCBI Taxonomy" id="2072018"/>
    <lineage>
        <taxon>Bacteria</taxon>
        <taxon>Pseudomonadati</taxon>
        <taxon>Pseudomonadota</taxon>
        <taxon>Alphaproteobacteria</taxon>
        <taxon>Rhodobacterales</taxon>
        <taxon>Paracoccaceae</taxon>
        <taxon>Meridianimarinicoccus</taxon>
    </lineage>
</organism>
<evidence type="ECO:0000256" key="3">
    <source>
        <dbReference type="ARBA" id="ARBA00022898"/>
    </source>
</evidence>
<proteinExistence type="inferred from homology"/>
<dbReference type="AlphaFoldDB" id="A0A2V2L7P5"/>
<evidence type="ECO:0000313" key="5">
    <source>
        <dbReference type="EMBL" id="PWR01488.1"/>
    </source>
</evidence>
<dbReference type="SUPFAM" id="SSF53383">
    <property type="entry name" value="PLP-dependent transferases"/>
    <property type="match status" value="1"/>
</dbReference>
<comment type="cofactor">
    <cofactor evidence="1">
        <name>pyridoxal 5'-phosphate</name>
        <dbReference type="ChEBI" id="CHEBI:597326"/>
    </cofactor>
</comment>
<dbReference type="Gene3D" id="3.40.640.10">
    <property type="entry name" value="Type I PLP-dependent aspartate aminotransferase-like (Major domain)"/>
    <property type="match status" value="1"/>
</dbReference>
<keyword evidence="5" id="KW-0032">Aminotransferase</keyword>
<dbReference type="InterPro" id="IPR015424">
    <property type="entry name" value="PyrdxlP-dep_Trfase"/>
</dbReference>
<dbReference type="GO" id="GO:0030170">
    <property type="term" value="F:pyridoxal phosphate binding"/>
    <property type="evidence" value="ECO:0007669"/>
    <property type="project" value="InterPro"/>
</dbReference>
<dbReference type="OrthoDB" id="9801834at2"/>
<evidence type="ECO:0000256" key="1">
    <source>
        <dbReference type="ARBA" id="ARBA00001933"/>
    </source>
</evidence>
<comment type="caution">
    <text evidence="5">The sequence shown here is derived from an EMBL/GenBank/DDBJ whole genome shotgun (WGS) entry which is preliminary data.</text>
</comment>
<keyword evidence="5" id="KW-0808">Transferase</keyword>
<comment type="similarity">
    <text evidence="2 4">Belongs to the class-III pyridoxal-phosphate-dependent aminotransferase family.</text>
</comment>
<dbReference type="InterPro" id="IPR049704">
    <property type="entry name" value="Aminotrans_3_PPA_site"/>
</dbReference>
<accession>A0A2V2L7P5</accession>
<dbReference type="PIRSF" id="PIRSF000521">
    <property type="entry name" value="Transaminase_4ab_Lys_Orn"/>
    <property type="match status" value="1"/>
</dbReference>
<dbReference type="GO" id="GO:0008483">
    <property type="term" value="F:transaminase activity"/>
    <property type="evidence" value="ECO:0007669"/>
    <property type="project" value="UniProtKB-KW"/>
</dbReference>
<dbReference type="Gene3D" id="3.90.1150.10">
    <property type="entry name" value="Aspartate Aminotransferase, domain 1"/>
    <property type="match status" value="1"/>
</dbReference>
<dbReference type="PROSITE" id="PS00600">
    <property type="entry name" value="AA_TRANSFER_CLASS_3"/>
    <property type="match status" value="1"/>
</dbReference>
<dbReference type="CDD" id="cd00610">
    <property type="entry name" value="OAT_like"/>
    <property type="match status" value="1"/>
</dbReference>
<evidence type="ECO:0000256" key="4">
    <source>
        <dbReference type="RuleBase" id="RU003560"/>
    </source>
</evidence>
<dbReference type="Pfam" id="PF00202">
    <property type="entry name" value="Aminotran_3"/>
    <property type="match status" value="1"/>
</dbReference>
<dbReference type="PANTHER" id="PTHR45688">
    <property type="match status" value="1"/>
</dbReference>